<protein>
    <submittedName>
        <fullName evidence="2">Uncharacterized protein</fullName>
    </submittedName>
</protein>
<reference evidence="2 3" key="1">
    <citation type="journal article" date="2019" name="Sci. Rep.">
        <title>Orb-weaving spider Araneus ventricosus genome elucidates the spidroin gene catalogue.</title>
        <authorList>
            <person name="Kono N."/>
            <person name="Nakamura H."/>
            <person name="Ohtoshi R."/>
            <person name="Moran D.A.P."/>
            <person name="Shinohara A."/>
            <person name="Yoshida Y."/>
            <person name="Fujiwara M."/>
            <person name="Mori M."/>
            <person name="Tomita M."/>
            <person name="Arakawa K."/>
        </authorList>
    </citation>
    <scope>NUCLEOTIDE SEQUENCE [LARGE SCALE GENOMIC DNA]</scope>
</reference>
<dbReference type="AlphaFoldDB" id="A0A4Y2IM96"/>
<evidence type="ECO:0000313" key="3">
    <source>
        <dbReference type="Proteomes" id="UP000499080"/>
    </source>
</evidence>
<proteinExistence type="predicted"/>
<evidence type="ECO:0000256" key="1">
    <source>
        <dbReference type="SAM" id="MobiDB-lite"/>
    </source>
</evidence>
<feature type="region of interest" description="Disordered" evidence="1">
    <location>
        <begin position="1"/>
        <end position="26"/>
    </location>
</feature>
<keyword evidence="3" id="KW-1185">Reference proteome</keyword>
<dbReference type="Proteomes" id="UP000499080">
    <property type="component" value="Unassembled WGS sequence"/>
</dbReference>
<evidence type="ECO:0000313" key="2">
    <source>
        <dbReference type="EMBL" id="GBM78943.1"/>
    </source>
</evidence>
<accession>A0A4Y2IM96</accession>
<comment type="caution">
    <text evidence="2">The sequence shown here is derived from an EMBL/GenBank/DDBJ whole genome shotgun (WGS) entry which is preliminary data.</text>
</comment>
<organism evidence="2 3">
    <name type="scientific">Araneus ventricosus</name>
    <name type="common">Orbweaver spider</name>
    <name type="synonym">Epeira ventricosa</name>
    <dbReference type="NCBI Taxonomy" id="182803"/>
    <lineage>
        <taxon>Eukaryota</taxon>
        <taxon>Metazoa</taxon>
        <taxon>Ecdysozoa</taxon>
        <taxon>Arthropoda</taxon>
        <taxon>Chelicerata</taxon>
        <taxon>Arachnida</taxon>
        <taxon>Araneae</taxon>
        <taxon>Araneomorphae</taxon>
        <taxon>Entelegynae</taxon>
        <taxon>Araneoidea</taxon>
        <taxon>Araneidae</taxon>
        <taxon>Araneus</taxon>
    </lineage>
</organism>
<sequence>MFKTPLRAYTGAGENTREQKQHQNTKMKSKVEKIHSFLKADEASLLVSRLSGRVSIIVLHSVTYHRSRSDVAIGGDCSYILRWHVSEGMELCFVVRRRTCTYYSIVFSVDSSR</sequence>
<dbReference type="EMBL" id="BGPR01002788">
    <property type="protein sequence ID" value="GBM78943.1"/>
    <property type="molecule type" value="Genomic_DNA"/>
</dbReference>
<gene>
    <name evidence="2" type="ORF">AVEN_40508_1</name>
</gene>
<name>A0A4Y2IM96_ARAVE</name>